<dbReference type="GO" id="GO:0160105">
    <property type="term" value="F:tRNA (adenine(22)-N1)-methyltransferase activity"/>
    <property type="evidence" value="ECO:0007669"/>
    <property type="project" value="UniProtKB-EC"/>
</dbReference>
<dbReference type="EC" id="2.1.1.217" evidence="1"/>
<protein>
    <submittedName>
        <fullName evidence="1">tRNA (Adenine22-N1)-methyltransferase</fullName>
        <ecNumber evidence="1">2.1.1.217</ecNumber>
    </submittedName>
</protein>
<dbReference type="Proteomes" id="UP001240643">
    <property type="component" value="Unassembled WGS sequence"/>
</dbReference>
<dbReference type="SUPFAM" id="SSF53335">
    <property type="entry name" value="S-adenosyl-L-methionine-dependent methyltransferases"/>
    <property type="match status" value="1"/>
</dbReference>
<name>A0ABU0LZQ7_9BACT</name>
<dbReference type="InterPro" id="IPR006901">
    <property type="entry name" value="TrmK"/>
</dbReference>
<comment type="caution">
    <text evidence="1">The sequence shown here is derived from an EMBL/GenBank/DDBJ whole genome shotgun (WGS) entry which is preliminary data.</text>
</comment>
<evidence type="ECO:0000313" key="1">
    <source>
        <dbReference type="EMBL" id="MDQ0514186.1"/>
    </source>
</evidence>
<dbReference type="PANTHER" id="PTHR38451">
    <property type="entry name" value="TRNA (ADENINE(22)-N(1))-METHYLTRANSFERASE"/>
    <property type="match status" value="1"/>
</dbReference>
<dbReference type="InterPro" id="IPR029063">
    <property type="entry name" value="SAM-dependent_MTases_sf"/>
</dbReference>
<evidence type="ECO:0000313" key="2">
    <source>
        <dbReference type="Proteomes" id="UP001240643"/>
    </source>
</evidence>
<keyword evidence="2" id="KW-1185">Reference proteome</keyword>
<gene>
    <name evidence="1" type="ORF">J2Z62_000624</name>
</gene>
<dbReference type="GO" id="GO:0032259">
    <property type="term" value="P:methylation"/>
    <property type="evidence" value="ECO:0007669"/>
    <property type="project" value="UniProtKB-KW"/>
</dbReference>
<dbReference type="EMBL" id="JAUSWO010000001">
    <property type="protein sequence ID" value="MDQ0514186.1"/>
    <property type="molecule type" value="Genomic_DNA"/>
</dbReference>
<dbReference type="Pfam" id="PF04816">
    <property type="entry name" value="TrmK"/>
    <property type="match status" value="1"/>
</dbReference>
<dbReference type="RefSeq" id="WP_256547121.1">
    <property type="nucleotide sequence ID" value="NZ_CP101809.1"/>
</dbReference>
<dbReference type="Gene3D" id="3.40.50.150">
    <property type="entry name" value="Vaccinia Virus protein VP39"/>
    <property type="match status" value="1"/>
</dbReference>
<sequence>MKRLTKILDLMLTNQLLIDVGADHGYLGIEALKQQKTKFVWNVEITKGPLLNAQNNFIRAGYVDQATFWTSDGFIKLPQTNATSATAVCAGMGTQTILKILKHLPIYVDQIILLTHTLGYKLRKWASENRWYVLAENYVASNHKIYELIYLVRDNRLSTKQYQSETDYWLGLKEFYETADNQLYFQQYWSEYLAKFSKIPAEKRSDYQTELIKLIENLINEKPIN</sequence>
<keyword evidence="1" id="KW-0489">Methyltransferase</keyword>
<organism evidence="1 2">
    <name type="scientific">Mycoplasmoides fastidiosum</name>
    <dbReference type="NCBI Taxonomy" id="92758"/>
    <lineage>
        <taxon>Bacteria</taxon>
        <taxon>Bacillati</taxon>
        <taxon>Mycoplasmatota</taxon>
        <taxon>Mycoplasmoidales</taxon>
        <taxon>Mycoplasmoidaceae</taxon>
        <taxon>Mycoplasmoides</taxon>
    </lineage>
</organism>
<proteinExistence type="predicted"/>
<reference evidence="1" key="1">
    <citation type="submission" date="2023-07" db="EMBL/GenBank/DDBJ databases">
        <title>Genomic Encyclopedia of Type Strains, Phase IV (KMG-IV): sequencing the most valuable type-strain genomes for metagenomic binning, comparative biology and taxonomic classification.</title>
        <authorList>
            <person name="Goeker M."/>
        </authorList>
    </citation>
    <scope>NUCLEOTIDE SEQUENCE [LARGE SCALE GENOMIC DNA]</scope>
    <source>
        <strain evidence="1">DSM 21204</strain>
    </source>
</reference>
<accession>A0ABU0LZQ7</accession>
<dbReference type="PANTHER" id="PTHR38451:SF1">
    <property type="entry name" value="TRNA (ADENINE(22)-N(1))-METHYLTRANSFERASE"/>
    <property type="match status" value="1"/>
</dbReference>
<keyword evidence="1" id="KW-0808">Transferase</keyword>